<name>K8XIB5_RHOOP</name>
<evidence type="ECO:0000313" key="2">
    <source>
        <dbReference type="Proteomes" id="UP000005951"/>
    </source>
</evidence>
<dbReference type="SUPFAM" id="SSF46689">
    <property type="entry name" value="Homeodomain-like"/>
    <property type="match status" value="1"/>
</dbReference>
<accession>K8XIB5</accession>
<organism evidence="1 2">
    <name type="scientific">Rhodococcus opacus M213</name>
    <dbReference type="NCBI Taxonomy" id="1129896"/>
    <lineage>
        <taxon>Bacteria</taxon>
        <taxon>Bacillati</taxon>
        <taxon>Actinomycetota</taxon>
        <taxon>Actinomycetes</taxon>
        <taxon>Mycobacteriales</taxon>
        <taxon>Nocardiaceae</taxon>
        <taxon>Rhodococcus</taxon>
    </lineage>
</organism>
<proteinExistence type="predicted"/>
<gene>
    <name evidence="1" type="ORF">WSS_A34492</name>
</gene>
<dbReference type="EMBL" id="AJYC02000117">
    <property type="protein sequence ID" value="EKT78032.1"/>
    <property type="molecule type" value="Genomic_DNA"/>
</dbReference>
<dbReference type="Pfam" id="PF13565">
    <property type="entry name" value="HTH_32"/>
    <property type="match status" value="1"/>
</dbReference>
<reference evidence="1 2" key="1">
    <citation type="journal article" date="2013" name="Genome Announc.">
        <title>Draft Genome Sequence of Rhodococcus opacus Strain M213 Shows a Diverse Catabolic Potential.</title>
        <authorList>
            <person name="Pathak A."/>
            <person name="Green S.J."/>
            <person name="Ogram A."/>
            <person name="Chauhan A."/>
        </authorList>
    </citation>
    <scope>NUCLEOTIDE SEQUENCE [LARGE SCALE GENOMIC DNA]</scope>
    <source>
        <strain evidence="1 2">M213</strain>
    </source>
</reference>
<evidence type="ECO:0000313" key="1">
    <source>
        <dbReference type="EMBL" id="EKT78032.1"/>
    </source>
</evidence>
<dbReference type="AlphaFoldDB" id="K8XIB5"/>
<dbReference type="InterPro" id="IPR009057">
    <property type="entry name" value="Homeodomain-like_sf"/>
</dbReference>
<sequence length="145" mass="16404">MLHRNAPLSGEGRRRLVERCQTRPIAHVAAEMGIYCACASEWVTCFREFGKLGLLDRASVPHYPPTATPTSVVARMEKLRRDKRWSARRIAHELSSDGTTISVRTVSRHLALECNRRKFLDPTGESNRVNQGELPAGRGSWCTWM</sequence>
<dbReference type="Proteomes" id="UP000005951">
    <property type="component" value="Unassembled WGS sequence"/>
</dbReference>
<protein>
    <submittedName>
        <fullName evidence="1">Transposase</fullName>
    </submittedName>
</protein>
<comment type="caution">
    <text evidence="1">The sequence shown here is derived from an EMBL/GenBank/DDBJ whole genome shotgun (WGS) entry which is preliminary data.</text>
</comment>